<protein>
    <submittedName>
        <fullName evidence="1">Uncharacterized protein</fullName>
    </submittedName>
</protein>
<evidence type="ECO:0000313" key="2">
    <source>
        <dbReference type="Proteomes" id="UP001148662"/>
    </source>
</evidence>
<gene>
    <name evidence="1" type="ORF">NM688_g5202</name>
</gene>
<evidence type="ECO:0000313" key="1">
    <source>
        <dbReference type="EMBL" id="KAJ3549206.1"/>
    </source>
</evidence>
<name>A0ACC1SZJ9_9APHY</name>
<accession>A0ACC1SZJ9</accession>
<dbReference type="EMBL" id="JANHOG010000938">
    <property type="protein sequence ID" value="KAJ3549206.1"/>
    <property type="molecule type" value="Genomic_DNA"/>
</dbReference>
<sequence length="1174" mass="129416">MSTQELYPDRFDCSDDEGPDDNNLDQDGNPPEVVPKEHSPYGLTTDSMILTDHSRASVHVYVREDLKRSQRVKFDTFVEAVLGITPQTMTEWMSIIAREKWHEDEAVSARLSAFCAATREAARYEPLSDLVNRIMQMAHGRLPGVPEEYPIADICVRKNDPLYIRPIEAHRGLGAKRKPDLLTLRGRHAVNLPPFRTGNSSPPPKAPSPPKTDQQPRTESTQQDSSLPTTTKLRPQRKGRAPRRGASKKTAASSHRSDVAPASDVVADSCNLDTNGSDIATADRPGGLACDPGTVLPATSHGDSTASSSTHGAASQQQSSAGKKVTAKGVRWVDDIMNWELKGTADLEPLLTAFVEDRKRAVPPATAAAGSGTTHIAPPSPSVACSTEDSDRDLSDSDSDYDDSVSVGTKRRRKSHDVLESVRLPEPHVNPSMMDSEEREPFDLREAAIQTGSYALETLACTFGTRLFCVNIMMQNDRLHLWYYDACGFVCTDSISLVDDFERTAALFVGVACATPAQLGALPSVIKPPRRAPYPENWPPENLKGHTLKVPQTILGPDGNVAHTKDIHLTLQDSVFTQYILAGRRTFVYTVRTRPQLSKGNLIAKLSYQVTTRWEEHQLIDKAAAAGVSHLPTAHAWGDLWKMSDGVRGIFYTKEKTEFEDRTLRVIIYDKYLPLETLFSSSPESIPLMAYQMIDCECNTSPFLPILTAVMSSGLHDLRYKAKILHRDISVNNVMYEHRDGRLNFILIDFDMATVVSDDPNESHDRRSKHRTGTLAFMAIALIEDAANALQFPGHESIPHLLCHDFESIFWLCLWCTLVMVAVDSQAQRESFLAVVRAWEMEDLWTIASLKGNIKGSELYVKGIRLSQAAINAGLDGWFRKWGRMWNSCVSYINDYDFKYMNAKRRGKPLPVMDWETVNGLITRDTLKKHLTACIPDPYASPIDIDEPPVNPATMEEAISANVTNVPNDTTVVNAAPEVLETTSIPNVATATADTSAMAANDTSGDRFPAEVDLAAATRATHNIDDHKAAAGTGERRMKTHASTRLAAAKAVSLAARKVVTRPGRAKPVARRARSPTREQSVEIVRKANAAAKRTAKKADAAAKKTTKKTSTAEKKVTKKTTVPEKKATKKTIAGNRRATKQMGPVEKAAKRIIATTTDGEAENDIRKRLRPRK</sequence>
<dbReference type="Proteomes" id="UP001148662">
    <property type="component" value="Unassembled WGS sequence"/>
</dbReference>
<comment type="caution">
    <text evidence="1">The sequence shown here is derived from an EMBL/GenBank/DDBJ whole genome shotgun (WGS) entry which is preliminary data.</text>
</comment>
<proteinExistence type="predicted"/>
<keyword evidence="2" id="KW-1185">Reference proteome</keyword>
<organism evidence="1 2">
    <name type="scientific">Phlebia brevispora</name>
    <dbReference type="NCBI Taxonomy" id="194682"/>
    <lineage>
        <taxon>Eukaryota</taxon>
        <taxon>Fungi</taxon>
        <taxon>Dikarya</taxon>
        <taxon>Basidiomycota</taxon>
        <taxon>Agaricomycotina</taxon>
        <taxon>Agaricomycetes</taxon>
        <taxon>Polyporales</taxon>
        <taxon>Meruliaceae</taxon>
        <taxon>Phlebia</taxon>
    </lineage>
</organism>
<reference evidence="1" key="1">
    <citation type="submission" date="2022-07" db="EMBL/GenBank/DDBJ databases">
        <title>Genome Sequence of Phlebia brevispora.</title>
        <authorList>
            <person name="Buettner E."/>
        </authorList>
    </citation>
    <scope>NUCLEOTIDE SEQUENCE</scope>
    <source>
        <strain evidence="1">MPL23</strain>
    </source>
</reference>